<dbReference type="CDD" id="cd13120">
    <property type="entry name" value="BF2867_like_N"/>
    <property type="match status" value="1"/>
</dbReference>
<dbReference type="InterPro" id="IPR042278">
    <property type="entry name" value="Mfa-like_1_N"/>
</dbReference>
<dbReference type="EMBL" id="QSCF01000016">
    <property type="protein sequence ID" value="RGX78417.1"/>
    <property type="molecule type" value="Genomic_DNA"/>
</dbReference>
<evidence type="ECO:0000313" key="1">
    <source>
        <dbReference type="EMBL" id="RGX78417.1"/>
    </source>
</evidence>
<comment type="caution">
    <text evidence="1">The sequence shown here is derived from an EMBL/GenBank/DDBJ whole genome shotgun (WGS) entry which is preliminary data.</text>
</comment>
<evidence type="ECO:0000313" key="2">
    <source>
        <dbReference type="Proteomes" id="UP000286075"/>
    </source>
</evidence>
<dbReference type="Gene3D" id="2.60.40.2620">
    <property type="entry name" value="Fimbrillin-like"/>
    <property type="match status" value="1"/>
</dbReference>
<dbReference type="AlphaFoldDB" id="A0A413H503"/>
<sequence length="431" mass="48127">MKRDNENLINLTRKMVMKRNVKLLGTMAMLSMALASCTTDELKEVYQGEKISFTTRMTRAVGTTTENLQEFKVYAEADTYDGFFIDGEIAKRDKDGMFYTDASHIWPTNASHIQFWAYAPTDLGDKTTVTINFEGQKFENFVPDSDITKQKDLVVAYNDVQKTNAGGKAVVLNFHHALSQIEITAHCPNSSSKRVFIKGAWIVNVSGKGDLSRNPERTNDLDWTPATPQNSFYGANWGLSADDYLRAKESTESVDANKLLTGALKNRNLMLVPQNVEAYEFAKKEGEEDKSGGYILLLCRVEAWHPGVTHEGGTQDPLVKEDPEKKQHIHQLFPITETYKPEAYGYTCVPVAFNWEAGKKYVYNLEFCGHNSGAGVYPPTKLPDGLPAGDNIIKDIPKEKHPGDPVLDEPIHFSVVVDGWDDATVDDPSVQ</sequence>
<dbReference type="Pfam" id="PF13149">
    <property type="entry name" value="Mfa_like_1"/>
    <property type="match status" value="1"/>
</dbReference>
<accession>A0A413H503</accession>
<proteinExistence type="predicted"/>
<gene>
    <name evidence="1" type="ORF">DXA68_11370</name>
</gene>
<protein>
    <submittedName>
        <fullName evidence="1">Fimbrillin family protein</fullName>
    </submittedName>
</protein>
<name>A0A413H503_9BACE</name>
<reference evidence="1 2" key="1">
    <citation type="submission" date="2018-08" db="EMBL/GenBank/DDBJ databases">
        <title>A genome reference for cultivated species of the human gut microbiota.</title>
        <authorList>
            <person name="Zou Y."/>
            <person name="Xue W."/>
            <person name="Luo G."/>
        </authorList>
    </citation>
    <scope>NUCLEOTIDE SEQUENCE [LARGE SCALE GENOMIC DNA]</scope>
    <source>
        <strain evidence="1 2">OF03-9BH</strain>
    </source>
</reference>
<dbReference type="OrthoDB" id="1100738at2"/>
<dbReference type="InterPro" id="IPR025049">
    <property type="entry name" value="Mfa-like_1"/>
</dbReference>
<dbReference type="Proteomes" id="UP000286075">
    <property type="component" value="Unassembled WGS sequence"/>
</dbReference>
<organism evidence="1 2">
    <name type="scientific">Bacteroides stercorirosoris</name>
    <dbReference type="NCBI Taxonomy" id="871324"/>
    <lineage>
        <taxon>Bacteria</taxon>
        <taxon>Pseudomonadati</taxon>
        <taxon>Bacteroidota</taxon>
        <taxon>Bacteroidia</taxon>
        <taxon>Bacteroidales</taxon>
        <taxon>Bacteroidaceae</taxon>
        <taxon>Bacteroides</taxon>
    </lineage>
</organism>